<sequence>MTKPAYLENFSNPSLARKRASYIREITVSNLEKHLKDFETNFSKKGGHVIWCGTYNDVQNEIIRLAEKFSLKKFNISAKAALKLPQSLSGKLENLGLEIISKKNPVTEEKRVLSISEAGFLIAESGNAIITGEALNFFAAGQVTILVADINKVIPSGKDLPLFLDFFSSPEKPLEFQMLSGPLSPAHRLIVILIDGGKTDLLPDPLKRQLVSCIDCMQCVSVCPVNHTDQLIQFPVNSIITPDNVIQHPVYSCTLCGNCTLACPVKIDLQTLLIMKRKDVFAAESKKKHMLTKLFRFAMLKTNIGNKIGGKFKKLLLGYLVKKTWGKRGGLPDSTPRSFNQLWKVVNNYSTKKL</sequence>
<dbReference type="eggNOG" id="COG1139">
    <property type="taxonomic scope" value="Bacteria"/>
</dbReference>
<keyword evidence="2" id="KW-0408">Iron</keyword>
<evidence type="ECO:0000313" key="5">
    <source>
        <dbReference type="EMBL" id="GAL84000.1"/>
    </source>
</evidence>
<dbReference type="Pfam" id="PF12838">
    <property type="entry name" value="Fer4_7"/>
    <property type="match status" value="1"/>
</dbReference>
<organism evidence="5 6">
    <name type="scientific">Sporocytophaga myxococcoides</name>
    <dbReference type="NCBI Taxonomy" id="153721"/>
    <lineage>
        <taxon>Bacteria</taxon>
        <taxon>Pseudomonadati</taxon>
        <taxon>Bacteroidota</taxon>
        <taxon>Cytophagia</taxon>
        <taxon>Cytophagales</taxon>
        <taxon>Cytophagaceae</taxon>
        <taxon>Sporocytophaga</taxon>
    </lineage>
</organism>
<accession>A0A098LAQ1</accession>
<dbReference type="PROSITE" id="PS00198">
    <property type="entry name" value="4FE4S_FER_1"/>
    <property type="match status" value="2"/>
</dbReference>
<evidence type="ECO:0000256" key="1">
    <source>
        <dbReference type="ARBA" id="ARBA00022723"/>
    </source>
</evidence>
<dbReference type="GO" id="GO:0046872">
    <property type="term" value="F:metal ion binding"/>
    <property type="evidence" value="ECO:0007669"/>
    <property type="project" value="UniProtKB-KW"/>
</dbReference>
<dbReference type="InterPro" id="IPR017900">
    <property type="entry name" value="4Fe4S_Fe_S_CS"/>
</dbReference>
<dbReference type="SUPFAM" id="SSF100950">
    <property type="entry name" value="NagB/RpiA/CoA transferase-like"/>
    <property type="match status" value="1"/>
</dbReference>
<evidence type="ECO:0000313" key="6">
    <source>
        <dbReference type="Proteomes" id="UP000030185"/>
    </source>
</evidence>
<reference evidence="5 6" key="1">
    <citation type="submission" date="2014-09" db="EMBL/GenBank/DDBJ databases">
        <title>Sporocytophaga myxococcoides PG-01 genome sequencing.</title>
        <authorList>
            <person name="Liu L."/>
            <person name="Gao P.J."/>
            <person name="Chen G.J."/>
            <person name="Wang L.S."/>
        </authorList>
    </citation>
    <scope>NUCLEOTIDE SEQUENCE [LARGE SCALE GENOMIC DNA]</scope>
    <source>
        <strain evidence="5 6">PG-01</strain>
    </source>
</reference>
<evidence type="ECO:0000256" key="2">
    <source>
        <dbReference type="ARBA" id="ARBA00023004"/>
    </source>
</evidence>
<dbReference type="SUPFAM" id="SSF54862">
    <property type="entry name" value="4Fe-4S ferredoxins"/>
    <property type="match status" value="1"/>
</dbReference>
<dbReference type="InterPro" id="IPR017896">
    <property type="entry name" value="4Fe4S_Fe-S-bd"/>
</dbReference>
<name>A0A098LAQ1_9BACT</name>
<dbReference type="RefSeq" id="WP_045459852.1">
    <property type="nucleotide sequence ID" value="NZ_BBLT01000002.1"/>
</dbReference>
<dbReference type="EMBL" id="BBLT01000002">
    <property type="protein sequence ID" value="GAL84000.1"/>
    <property type="molecule type" value="Genomic_DNA"/>
</dbReference>
<protein>
    <submittedName>
        <fullName evidence="5">Iron-sulfur cluster-binding protein</fullName>
    </submittedName>
</protein>
<dbReference type="GO" id="GO:0006089">
    <property type="term" value="P:lactate metabolic process"/>
    <property type="evidence" value="ECO:0007669"/>
    <property type="project" value="InterPro"/>
</dbReference>
<keyword evidence="1" id="KW-0479">Metal-binding</keyword>
<dbReference type="AlphaFoldDB" id="A0A098LAQ1"/>
<keyword evidence="3" id="KW-0411">Iron-sulfur</keyword>
<dbReference type="Gene3D" id="3.30.70.20">
    <property type="match status" value="1"/>
</dbReference>
<dbReference type="PROSITE" id="PS51379">
    <property type="entry name" value="4FE4S_FER_2"/>
    <property type="match status" value="1"/>
</dbReference>
<evidence type="ECO:0000256" key="3">
    <source>
        <dbReference type="ARBA" id="ARBA00023014"/>
    </source>
</evidence>
<dbReference type="InterPro" id="IPR004452">
    <property type="entry name" value="LutB/LldF"/>
</dbReference>
<keyword evidence="6" id="KW-1185">Reference proteome</keyword>
<dbReference type="PANTHER" id="PTHR47153">
    <property type="entry name" value="LACTATE UTILIZATION PROTEIN B"/>
    <property type="match status" value="1"/>
</dbReference>
<proteinExistence type="predicted"/>
<evidence type="ECO:0000259" key="4">
    <source>
        <dbReference type="PROSITE" id="PS51379"/>
    </source>
</evidence>
<dbReference type="OrthoDB" id="9782337at2"/>
<comment type="caution">
    <text evidence="5">The sequence shown here is derived from an EMBL/GenBank/DDBJ whole genome shotgun (WGS) entry which is preliminary data.</text>
</comment>
<dbReference type="GO" id="GO:0051536">
    <property type="term" value="F:iron-sulfur cluster binding"/>
    <property type="evidence" value="ECO:0007669"/>
    <property type="project" value="UniProtKB-KW"/>
</dbReference>
<gene>
    <name evidence="5" type="ORF">MYP_1228</name>
</gene>
<dbReference type="Proteomes" id="UP000030185">
    <property type="component" value="Unassembled WGS sequence"/>
</dbReference>
<dbReference type="STRING" id="153721.MYP_1228"/>
<dbReference type="InterPro" id="IPR037171">
    <property type="entry name" value="NagB/RpiA_transferase-like"/>
</dbReference>
<feature type="domain" description="4Fe-4S ferredoxin-type" evidence="4">
    <location>
        <begin position="204"/>
        <end position="234"/>
    </location>
</feature>
<dbReference type="PANTHER" id="PTHR47153:SF2">
    <property type="entry name" value="LACTATE UTILIZATION PROTEIN B"/>
    <property type="match status" value="1"/>
</dbReference>